<evidence type="ECO:0000256" key="1">
    <source>
        <dbReference type="SAM" id="MobiDB-lite"/>
    </source>
</evidence>
<dbReference type="PANTHER" id="PTHR23159">
    <property type="entry name" value="CENTROSOMAL PROTEIN 2"/>
    <property type="match status" value="1"/>
</dbReference>
<sequence>MSHYPPTPAFGVFTWPASKPAPSSDTAADTNRAHPMNSADTASAHTSAPMLLKDVSVGKGVGHIAEESDSTEEGEVLENSNGQHGPSRTAPRTQDTGLSEGSDDPSLSFRYTSRRPSCSQSSSPPENRKRLNKRLRTDKKNRSRNGNSRERGARVPPLGPSSKNPPFGDRGLDHINNSRGGRPGDRGRGGPFANPPRGPRATLPSRQNSHPRVSNGQGFYGHSDETQTSSQPSVYSDALLAVKDLHNWNVTFHDIAAETGCSIAALRKMYKELKLTIPLQLPPPPLGYTNQQQPVQTLQTSTSTVTKNPDEEARKIREKLERSLAETRQKNEAEARERERKEREMREAEAAAREKERKEKEKVEEEKRKQLEVEAKRDILRKKLETMNLTGKSSPVQGAVTPVSSTPVQFATLHNPARSIAPPVARIPGLLMSQQETAPDPTSVVKVSQNGDIVMQNPPPTLVTSPTPTETPSITPPHPNNNNSIVPPATTIRRKRPVASDSFPDYALPKRRFGTQTSDPLIIEASEDEDDNTFKSPQLFRAKTLPLSSTPTVTTQAEELEKKIKALKAEIAAKKRKTKNGTSAGPTPAATPPVRDVPLQHDVLTAPATGSEPALTKVQALSANGTNESTTNSIQSEENGSEQAEQTRQELQAALSKAEDQQRTLLEEQTQRKQPEITDLSSSTINKEEENRLKRLREIEEKVEARKRAMEEMRREMEELEASRRALSEECRPFSPPAYLKQAEKGLFLLNARPCNSTTCFPSLGTAVSVFGVHIITNII</sequence>
<dbReference type="EMBL" id="ML220143">
    <property type="protein sequence ID" value="TGZ78271.1"/>
    <property type="molecule type" value="Genomic_DNA"/>
</dbReference>
<feature type="compositionally biased region" description="Polar residues" evidence="1">
    <location>
        <begin position="78"/>
        <end position="99"/>
    </location>
</feature>
<name>A0A4S2MME3_9PEZI</name>
<feature type="compositionally biased region" description="Low complexity" evidence="1">
    <location>
        <begin position="462"/>
        <end position="473"/>
    </location>
</feature>
<feature type="compositionally biased region" description="Basic and acidic residues" evidence="1">
    <location>
        <begin position="308"/>
        <end position="368"/>
    </location>
</feature>
<feature type="compositionally biased region" description="Low complexity" evidence="1">
    <location>
        <begin position="291"/>
        <end position="306"/>
    </location>
</feature>
<evidence type="ECO:0000313" key="3">
    <source>
        <dbReference type="Proteomes" id="UP000298138"/>
    </source>
</evidence>
<dbReference type="Proteomes" id="UP000298138">
    <property type="component" value="Unassembled WGS sequence"/>
</dbReference>
<organism evidence="2 3">
    <name type="scientific">Ascodesmis nigricans</name>
    <dbReference type="NCBI Taxonomy" id="341454"/>
    <lineage>
        <taxon>Eukaryota</taxon>
        <taxon>Fungi</taxon>
        <taxon>Dikarya</taxon>
        <taxon>Ascomycota</taxon>
        <taxon>Pezizomycotina</taxon>
        <taxon>Pezizomycetes</taxon>
        <taxon>Pezizales</taxon>
        <taxon>Ascodesmidaceae</taxon>
        <taxon>Ascodesmis</taxon>
    </lineage>
</organism>
<dbReference type="InParanoid" id="A0A4S2MME3"/>
<feature type="region of interest" description="Disordered" evidence="1">
    <location>
        <begin position="1"/>
        <end position="231"/>
    </location>
</feature>
<proteinExistence type="predicted"/>
<keyword evidence="3" id="KW-1185">Reference proteome</keyword>
<evidence type="ECO:0000313" key="2">
    <source>
        <dbReference type="EMBL" id="TGZ78271.1"/>
    </source>
</evidence>
<accession>A0A4S2MME3</accession>
<dbReference type="PANTHER" id="PTHR23159:SF60">
    <property type="entry name" value="SPINDLE ASSEMBLY ABNORMAL PROTEIN 4"/>
    <property type="match status" value="1"/>
</dbReference>
<feature type="region of interest" description="Disordered" evidence="1">
    <location>
        <begin position="452"/>
        <end position="488"/>
    </location>
</feature>
<feature type="compositionally biased region" description="Basic and acidic residues" evidence="1">
    <location>
        <begin position="657"/>
        <end position="676"/>
    </location>
</feature>
<feature type="compositionally biased region" description="Acidic residues" evidence="1">
    <location>
        <begin position="67"/>
        <end position="76"/>
    </location>
</feature>
<feature type="region of interest" description="Disordered" evidence="1">
    <location>
        <begin position="573"/>
        <end position="598"/>
    </location>
</feature>
<feature type="compositionally biased region" description="Low complexity" evidence="1">
    <location>
        <begin position="114"/>
        <end position="125"/>
    </location>
</feature>
<feature type="compositionally biased region" description="Polar residues" evidence="1">
    <location>
        <begin position="204"/>
        <end position="217"/>
    </location>
</feature>
<protein>
    <submittedName>
        <fullName evidence="2">Uncharacterized protein</fullName>
    </submittedName>
</protein>
<feature type="compositionally biased region" description="Basic residues" evidence="1">
    <location>
        <begin position="130"/>
        <end position="143"/>
    </location>
</feature>
<reference evidence="2 3" key="1">
    <citation type="submission" date="2019-04" db="EMBL/GenBank/DDBJ databases">
        <title>Comparative genomics and transcriptomics to analyze fruiting body development in filamentous ascomycetes.</title>
        <authorList>
            <consortium name="DOE Joint Genome Institute"/>
            <person name="Lutkenhaus R."/>
            <person name="Traeger S."/>
            <person name="Breuer J."/>
            <person name="Kuo A."/>
            <person name="Lipzen A."/>
            <person name="Pangilinan J."/>
            <person name="Dilworth D."/>
            <person name="Sandor L."/>
            <person name="Poggeler S."/>
            <person name="Barry K."/>
            <person name="Grigoriev I.V."/>
            <person name="Nowrousian M."/>
        </authorList>
    </citation>
    <scope>NUCLEOTIDE SEQUENCE [LARGE SCALE GENOMIC DNA]</scope>
    <source>
        <strain evidence="2 3">CBS 389.68</strain>
    </source>
</reference>
<dbReference type="STRING" id="341454.A0A4S2MME3"/>
<gene>
    <name evidence="2" type="ORF">EX30DRAFT_161917</name>
</gene>
<feature type="region of interest" description="Disordered" evidence="1">
    <location>
        <begin position="284"/>
        <end position="368"/>
    </location>
</feature>
<dbReference type="AlphaFoldDB" id="A0A4S2MME3"/>
<feature type="compositionally biased region" description="Polar residues" evidence="1">
    <location>
        <begin position="623"/>
        <end position="650"/>
    </location>
</feature>
<feature type="region of interest" description="Disordered" evidence="1">
    <location>
        <begin position="623"/>
        <end position="689"/>
    </location>
</feature>